<dbReference type="InterPro" id="IPR009506">
    <property type="entry name" value="YjiS-like"/>
</dbReference>
<accession>A0ABU0SFB9</accession>
<evidence type="ECO:0000313" key="3">
    <source>
        <dbReference type="Proteomes" id="UP001237780"/>
    </source>
</evidence>
<dbReference type="EMBL" id="JAUSZT010000003">
    <property type="protein sequence ID" value="MDQ0999397.1"/>
    <property type="molecule type" value="Genomic_DNA"/>
</dbReference>
<feature type="domain" description="YjiS-like" evidence="1">
    <location>
        <begin position="33"/>
        <end position="65"/>
    </location>
</feature>
<evidence type="ECO:0000259" key="1">
    <source>
        <dbReference type="Pfam" id="PF06568"/>
    </source>
</evidence>
<organism evidence="2 3">
    <name type="scientific">Phyllobacterium ifriqiyense</name>
    <dbReference type="NCBI Taxonomy" id="314238"/>
    <lineage>
        <taxon>Bacteria</taxon>
        <taxon>Pseudomonadati</taxon>
        <taxon>Pseudomonadota</taxon>
        <taxon>Alphaproteobacteria</taxon>
        <taxon>Hyphomicrobiales</taxon>
        <taxon>Phyllobacteriaceae</taxon>
        <taxon>Phyllobacterium</taxon>
    </lineage>
</organism>
<dbReference type="RefSeq" id="WP_307285629.1">
    <property type="nucleotide sequence ID" value="NZ_JAUSZT010000003.1"/>
</dbReference>
<sequence>MSTIDTIDACCKTNEFVEPRHSLFHRVSAALNWFSLAMMKRRTRIHLSELTDDQLRDIGISKREARREVERSFWD</sequence>
<evidence type="ECO:0000313" key="2">
    <source>
        <dbReference type="EMBL" id="MDQ0999397.1"/>
    </source>
</evidence>
<proteinExistence type="predicted"/>
<name>A0ABU0SFB9_9HYPH</name>
<gene>
    <name evidence="2" type="ORF">QFZ34_004579</name>
</gene>
<reference evidence="2 3" key="1">
    <citation type="submission" date="2023-07" db="EMBL/GenBank/DDBJ databases">
        <title>Comparative genomics of wheat-associated soil bacteria to identify genetic determinants of phenazine resistance.</title>
        <authorList>
            <person name="Mouncey N."/>
        </authorList>
    </citation>
    <scope>NUCLEOTIDE SEQUENCE [LARGE SCALE GENOMIC DNA]</scope>
    <source>
        <strain evidence="2 3">W4I11</strain>
    </source>
</reference>
<dbReference type="Pfam" id="PF06568">
    <property type="entry name" value="YjiS-like"/>
    <property type="match status" value="1"/>
</dbReference>
<dbReference type="Proteomes" id="UP001237780">
    <property type="component" value="Unassembled WGS sequence"/>
</dbReference>
<protein>
    <submittedName>
        <fullName evidence="2">Uncharacterized protein YjiS (DUF1127 family)</fullName>
    </submittedName>
</protein>
<keyword evidence="3" id="KW-1185">Reference proteome</keyword>
<comment type="caution">
    <text evidence="2">The sequence shown here is derived from an EMBL/GenBank/DDBJ whole genome shotgun (WGS) entry which is preliminary data.</text>
</comment>